<dbReference type="InterPro" id="IPR013495">
    <property type="entry name" value="CHP02679"/>
</dbReference>
<dbReference type="InterPro" id="IPR024466">
    <property type="entry name" value="CHP02679_N"/>
</dbReference>
<dbReference type="Proteomes" id="UP001432166">
    <property type="component" value="Chromosome"/>
</dbReference>
<keyword evidence="4" id="KW-1185">Reference proteome</keyword>
<feature type="domain" description="Conserved hypothetical protein CHP02679 N terminus" evidence="2">
    <location>
        <begin position="36"/>
        <end position="238"/>
    </location>
</feature>
<dbReference type="InterPro" id="IPR024465">
    <property type="entry name" value="DUF2399"/>
</dbReference>
<evidence type="ECO:0000259" key="2">
    <source>
        <dbReference type="Pfam" id="PF11796"/>
    </source>
</evidence>
<accession>A0ABZ1JBU8</accession>
<evidence type="ECO:0000313" key="3">
    <source>
        <dbReference type="EMBL" id="WTP48978.1"/>
    </source>
</evidence>
<dbReference type="NCBIfam" id="TIGR02679">
    <property type="entry name" value="TIGR02679 family protein"/>
    <property type="match status" value="1"/>
</dbReference>
<dbReference type="EMBL" id="CP108133">
    <property type="protein sequence ID" value="WTP48978.1"/>
    <property type="molecule type" value="Genomic_DNA"/>
</dbReference>
<organism evidence="3 4">
    <name type="scientific">Streptomyces tauricus</name>
    <dbReference type="NCBI Taxonomy" id="68274"/>
    <lineage>
        <taxon>Bacteria</taxon>
        <taxon>Bacillati</taxon>
        <taxon>Actinomycetota</taxon>
        <taxon>Actinomycetes</taxon>
        <taxon>Kitasatosporales</taxon>
        <taxon>Streptomycetaceae</taxon>
        <taxon>Streptomyces</taxon>
        <taxon>Streptomyces aurantiacus group</taxon>
    </lineage>
</organism>
<dbReference type="Pfam" id="PF11796">
    <property type="entry name" value="DUF3323"/>
    <property type="match status" value="1"/>
</dbReference>
<dbReference type="Pfam" id="PF09664">
    <property type="entry name" value="DUF2399"/>
    <property type="match status" value="1"/>
</dbReference>
<protein>
    <submittedName>
        <fullName evidence="3">TIGR02679 family protein</fullName>
    </submittedName>
</protein>
<sequence>MTHTEPAQAERTLSRPELRPLWQMVHSRLSSGRPVTRVRLGPLDEAQREALADLLGLDRLPDPRPFVALSRLEEAVTELSGRTVRETVTELVGPLGDRASDRRREETERAELWAWLDDHVTVRAQPALADWTASCRAAGLVGGSPELTRTLLADALTVLAECPAQAEPLPVFAARILKGDSHALDDGTRLSTLVLRALATLHDTAAPESAADRRALWARAGIADDDLSATVLVGGLRPVGEGPLARVARVCAQAGQAASLTLAQLRAPGEFTLAPDPAPVVHAVENPSILALAVRRFGPDCPPLVCTSGWPNSAAIHLLRLLADHGAVLRYHGDFDGEGIRIAAYLLDKTPARPWRMSATDYRAAVARTPHGPEPGRLTEAPWDPELTSAMAEHGTAVVEELVADILLADLIEAAG</sequence>
<reference evidence="3" key="1">
    <citation type="submission" date="2022-10" db="EMBL/GenBank/DDBJ databases">
        <title>The complete genomes of actinobacterial strains from the NBC collection.</title>
        <authorList>
            <person name="Joergensen T.S."/>
            <person name="Alvarez Arevalo M."/>
            <person name="Sterndorff E.B."/>
            <person name="Faurdal D."/>
            <person name="Vuksanovic O."/>
            <person name="Mourched A.-S."/>
            <person name="Charusanti P."/>
            <person name="Shaw S."/>
            <person name="Blin K."/>
            <person name="Weber T."/>
        </authorList>
    </citation>
    <scope>NUCLEOTIDE SEQUENCE</scope>
    <source>
        <strain evidence="3">NBC_00189</strain>
    </source>
</reference>
<feature type="domain" description="DUF2399" evidence="1">
    <location>
        <begin position="259"/>
        <end position="411"/>
    </location>
</feature>
<evidence type="ECO:0000259" key="1">
    <source>
        <dbReference type="Pfam" id="PF09664"/>
    </source>
</evidence>
<gene>
    <name evidence="3" type="ORF">OG288_12085</name>
</gene>
<proteinExistence type="predicted"/>
<dbReference type="RefSeq" id="WP_328937403.1">
    <property type="nucleotide sequence ID" value="NZ_CP108133.1"/>
</dbReference>
<evidence type="ECO:0000313" key="4">
    <source>
        <dbReference type="Proteomes" id="UP001432166"/>
    </source>
</evidence>
<name>A0ABZ1JBU8_9ACTN</name>